<feature type="domain" description="Solute-binding protein family 3/N-terminal" evidence="4">
    <location>
        <begin position="37"/>
        <end position="262"/>
    </location>
</feature>
<reference evidence="6" key="1">
    <citation type="journal article" date="2019" name="Int. J. Syst. Evol. Microbiol.">
        <title>The Global Catalogue of Microorganisms (GCM) 10K type strain sequencing project: providing services to taxonomists for standard genome sequencing and annotation.</title>
        <authorList>
            <consortium name="The Broad Institute Genomics Platform"/>
            <consortium name="The Broad Institute Genome Sequencing Center for Infectious Disease"/>
            <person name="Wu L."/>
            <person name="Ma J."/>
        </authorList>
    </citation>
    <scope>NUCLEOTIDE SEQUENCE [LARGE SCALE GENOMIC DNA]</scope>
    <source>
        <strain evidence="6">TBRC 5781</strain>
    </source>
</reference>
<evidence type="ECO:0000256" key="2">
    <source>
        <dbReference type="ARBA" id="ARBA00022729"/>
    </source>
</evidence>
<dbReference type="SUPFAM" id="SSF53850">
    <property type="entry name" value="Periplasmic binding protein-like II"/>
    <property type="match status" value="1"/>
</dbReference>
<dbReference type="SMART" id="SM00062">
    <property type="entry name" value="PBPb"/>
    <property type="match status" value="1"/>
</dbReference>
<dbReference type="PANTHER" id="PTHR35936">
    <property type="entry name" value="MEMBRANE-BOUND LYTIC MUREIN TRANSGLYCOSYLASE F"/>
    <property type="match status" value="1"/>
</dbReference>
<dbReference type="InterPro" id="IPR001638">
    <property type="entry name" value="Solute-binding_3/MltF_N"/>
</dbReference>
<gene>
    <name evidence="5" type="ORF">ACFOVS_19180</name>
</gene>
<sequence>MLKRHFLKAAACAAFFLGASLSAHAEDILAKAKAAGTLKVGTETAFAPFDFIDAGTHSGLNVDLFAEIGKELGVKIEWVTLPWEGVLPGLEAGKFDVVAGPATITKARMERYRFTSPIAEATVAILKKAGAPISKPEDIAGKAVGVGKATAQLAQLTEFSATLPTKVDIREYPAFNDAYADMAAGRIVAVANSLPNIAFVAKQRAGMFEVVQPPFGKKTYFGYVGRKDADYAPLMDAIDAALIKMKGDGRMAKLQDKWFGTKFDTPDIVKEPAI</sequence>
<dbReference type="Gene3D" id="3.40.190.10">
    <property type="entry name" value="Periplasmic binding protein-like II"/>
    <property type="match status" value="2"/>
</dbReference>
<comment type="subcellular location">
    <subcellularLocation>
        <location evidence="1">Periplasm</location>
    </subcellularLocation>
</comment>
<accession>A0ABV8ECB5</accession>
<dbReference type="EMBL" id="JBHSBD010000098">
    <property type="protein sequence ID" value="MFC3970215.1"/>
    <property type="molecule type" value="Genomic_DNA"/>
</dbReference>
<feature type="signal peptide" evidence="3">
    <location>
        <begin position="1"/>
        <end position="25"/>
    </location>
</feature>
<name>A0ABV8ECB5_9HYPH</name>
<dbReference type="Proteomes" id="UP001595697">
    <property type="component" value="Unassembled WGS sequence"/>
</dbReference>
<feature type="chain" id="PRO_5047381480" evidence="3">
    <location>
        <begin position="26"/>
        <end position="274"/>
    </location>
</feature>
<organism evidence="5 6">
    <name type="scientific">Rhizobium lemnae</name>
    <dbReference type="NCBI Taxonomy" id="1214924"/>
    <lineage>
        <taxon>Bacteria</taxon>
        <taxon>Pseudomonadati</taxon>
        <taxon>Pseudomonadota</taxon>
        <taxon>Alphaproteobacteria</taxon>
        <taxon>Hyphomicrobiales</taxon>
        <taxon>Rhizobiaceae</taxon>
        <taxon>Rhizobium/Agrobacterium group</taxon>
        <taxon>Rhizobium</taxon>
    </lineage>
</organism>
<evidence type="ECO:0000313" key="6">
    <source>
        <dbReference type="Proteomes" id="UP001595697"/>
    </source>
</evidence>
<dbReference type="PANTHER" id="PTHR35936:SF17">
    <property type="entry name" value="ARGININE-BINDING EXTRACELLULAR PROTEIN ARTP"/>
    <property type="match status" value="1"/>
</dbReference>
<proteinExistence type="predicted"/>
<protein>
    <submittedName>
        <fullName evidence="5">Transporter substrate-binding domain-containing protein</fullName>
    </submittedName>
</protein>
<keyword evidence="2 3" id="KW-0732">Signal</keyword>
<comment type="caution">
    <text evidence="5">The sequence shown here is derived from an EMBL/GenBank/DDBJ whole genome shotgun (WGS) entry which is preliminary data.</text>
</comment>
<evidence type="ECO:0000313" key="5">
    <source>
        <dbReference type="EMBL" id="MFC3970215.1"/>
    </source>
</evidence>
<keyword evidence="6" id="KW-1185">Reference proteome</keyword>
<dbReference type="RefSeq" id="WP_247260465.1">
    <property type="nucleotide sequence ID" value="NZ_JALJQZ010000009.1"/>
</dbReference>
<evidence type="ECO:0000256" key="3">
    <source>
        <dbReference type="SAM" id="SignalP"/>
    </source>
</evidence>
<evidence type="ECO:0000256" key="1">
    <source>
        <dbReference type="ARBA" id="ARBA00004418"/>
    </source>
</evidence>
<dbReference type="Pfam" id="PF00497">
    <property type="entry name" value="SBP_bac_3"/>
    <property type="match status" value="1"/>
</dbReference>
<evidence type="ECO:0000259" key="4">
    <source>
        <dbReference type="SMART" id="SM00062"/>
    </source>
</evidence>